<dbReference type="InParanoid" id="B9TN32"/>
<evidence type="ECO:0000313" key="9">
    <source>
        <dbReference type="EMBL" id="EEF22732.1"/>
    </source>
</evidence>
<comment type="pathway">
    <text evidence="1 8">Porphyrin-containing compound metabolism; protoheme biosynthesis; protoheme from protoporphyrin-IX: step 1/1.</text>
</comment>
<comment type="function">
    <text evidence="8">Catalyzes the ferrous insertion into protoporphyrin IX.</text>
</comment>
<keyword evidence="5 8" id="KW-0456">Lyase</keyword>
<keyword evidence="10" id="KW-1185">Reference proteome</keyword>
<dbReference type="Gene3D" id="3.40.50.1400">
    <property type="match status" value="2"/>
</dbReference>
<proteinExistence type="inferred from homology"/>
<comment type="similarity">
    <text evidence="2 8">Belongs to the ferrochelatase family.</text>
</comment>
<organism evidence="9 10">
    <name type="scientific">Ricinus communis</name>
    <name type="common">Castor bean</name>
    <dbReference type="NCBI Taxonomy" id="3988"/>
    <lineage>
        <taxon>Eukaryota</taxon>
        <taxon>Viridiplantae</taxon>
        <taxon>Streptophyta</taxon>
        <taxon>Embryophyta</taxon>
        <taxon>Tracheophyta</taxon>
        <taxon>Spermatophyta</taxon>
        <taxon>Magnoliopsida</taxon>
        <taxon>eudicotyledons</taxon>
        <taxon>Gunneridae</taxon>
        <taxon>Pentapetalae</taxon>
        <taxon>rosids</taxon>
        <taxon>fabids</taxon>
        <taxon>Malpighiales</taxon>
        <taxon>Euphorbiaceae</taxon>
        <taxon>Acalyphoideae</taxon>
        <taxon>Acalypheae</taxon>
        <taxon>Ricinus</taxon>
    </lineage>
</organism>
<name>B9TN32_RICCO</name>
<dbReference type="PROSITE" id="PS00534">
    <property type="entry name" value="FERROCHELATASE"/>
    <property type="match status" value="1"/>
</dbReference>
<evidence type="ECO:0000256" key="2">
    <source>
        <dbReference type="ARBA" id="ARBA00007718"/>
    </source>
</evidence>
<evidence type="ECO:0000256" key="3">
    <source>
        <dbReference type="ARBA" id="ARBA00023004"/>
    </source>
</evidence>
<dbReference type="UniPathway" id="UPA00252">
    <property type="reaction ID" value="UER00325"/>
</dbReference>
<sequence length="278" mass="29693">MGGGSPLLPETEKQARALETVLAQRLPSDTVKAFVAMRYWDPLTGETAKAVKAWKPDEVVLLPLYPQYSTTTTASSLKAWNKAYRKGPGRSTTVCCYPTADGFVQAHADLIRAEYVKAGSPKPARILFSAHGLPEKVITAGDPYQRQVEATAAAVVAKLGDILGEGVDWKISYQSRVGPLKWIGPPTDDEIKAASEAGLALIVTPIAFVSEHIETLVELDVEYRELAYEHGGSIYARVPALGVAPAFIDCLGTLVTQALADPSSLICEDDQPCPGAAA</sequence>
<evidence type="ECO:0000256" key="7">
    <source>
        <dbReference type="ARBA" id="ARBA00049380"/>
    </source>
</evidence>
<reference evidence="10" key="1">
    <citation type="journal article" date="2010" name="Nat. Biotechnol.">
        <title>Draft genome sequence of the oilseed species Ricinus communis.</title>
        <authorList>
            <person name="Chan A.P."/>
            <person name="Crabtree J."/>
            <person name="Zhao Q."/>
            <person name="Lorenzi H."/>
            <person name="Orvis J."/>
            <person name="Puiu D."/>
            <person name="Melake-Berhan A."/>
            <person name="Jones K.M."/>
            <person name="Redman J."/>
            <person name="Chen G."/>
            <person name="Cahoon E.B."/>
            <person name="Gedil M."/>
            <person name="Stanke M."/>
            <person name="Haas B.J."/>
            <person name="Wortman J.R."/>
            <person name="Fraser-Liggett C.M."/>
            <person name="Ravel J."/>
            <person name="Rabinowicz P.D."/>
        </authorList>
    </citation>
    <scope>NUCLEOTIDE SEQUENCE [LARGE SCALE GENOMIC DNA]</scope>
    <source>
        <strain evidence="10">cv. Hale</strain>
    </source>
</reference>
<dbReference type="CDD" id="cd03411">
    <property type="entry name" value="Ferrochelatase_N"/>
    <property type="match status" value="1"/>
</dbReference>
<keyword evidence="8" id="KW-0934">Plastid</keyword>
<evidence type="ECO:0000256" key="8">
    <source>
        <dbReference type="RuleBase" id="RU000607"/>
    </source>
</evidence>
<dbReference type="InterPro" id="IPR033644">
    <property type="entry name" value="Ferrochelatase_C"/>
</dbReference>
<keyword evidence="4 8" id="KW-0350">Heme biosynthesis</keyword>
<comment type="catalytic activity">
    <reaction evidence="7 8">
        <text>heme b + 2 H(+) = protoporphyrin IX + Fe(2+)</text>
        <dbReference type="Rhea" id="RHEA:22584"/>
        <dbReference type="ChEBI" id="CHEBI:15378"/>
        <dbReference type="ChEBI" id="CHEBI:29033"/>
        <dbReference type="ChEBI" id="CHEBI:57306"/>
        <dbReference type="ChEBI" id="CHEBI:60344"/>
        <dbReference type="EC" id="4.98.1.1"/>
    </reaction>
</comment>
<keyword evidence="3 8" id="KW-0408">Iron</keyword>
<comment type="subcellular location">
    <subcellularLocation>
        <location evidence="8">Plastid</location>
        <location evidence="8">Chloroplast</location>
    </subcellularLocation>
</comment>
<dbReference type="PANTHER" id="PTHR11108">
    <property type="entry name" value="FERROCHELATASE"/>
    <property type="match status" value="1"/>
</dbReference>
<accession>B9TN32</accession>
<dbReference type="GO" id="GO:0004325">
    <property type="term" value="F:ferrochelatase activity"/>
    <property type="evidence" value="ECO:0000318"/>
    <property type="project" value="GO_Central"/>
</dbReference>
<dbReference type="GO" id="GO:0006783">
    <property type="term" value="P:heme biosynthetic process"/>
    <property type="evidence" value="ECO:0000318"/>
    <property type="project" value="GO_Central"/>
</dbReference>
<dbReference type="AlphaFoldDB" id="B9TN32"/>
<dbReference type="InterPro" id="IPR033659">
    <property type="entry name" value="Ferrochelatase_N"/>
</dbReference>
<evidence type="ECO:0000256" key="4">
    <source>
        <dbReference type="ARBA" id="ARBA00023133"/>
    </source>
</evidence>
<dbReference type="SUPFAM" id="SSF53800">
    <property type="entry name" value="Chelatase"/>
    <property type="match status" value="1"/>
</dbReference>
<dbReference type="STRING" id="3988.B9TN32"/>
<dbReference type="NCBIfam" id="TIGR00109">
    <property type="entry name" value="hemH"/>
    <property type="match status" value="1"/>
</dbReference>
<dbReference type="eggNOG" id="KOG1321">
    <property type="taxonomic scope" value="Eukaryota"/>
</dbReference>
<evidence type="ECO:0000256" key="6">
    <source>
        <dbReference type="ARBA" id="ARBA00023244"/>
    </source>
</evidence>
<dbReference type="GO" id="GO:0009507">
    <property type="term" value="C:chloroplast"/>
    <property type="evidence" value="ECO:0007669"/>
    <property type="project" value="UniProtKB-SubCell"/>
</dbReference>
<dbReference type="EMBL" id="EQ991034">
    <property type="protein sequence ID" value="EEF22732.1"/>
    <property type="molecule type" value="Genomic_DNA"/>
</dbReference>
<evidence type="ECO:0000256" key="5">
    <source>
        <dbReference type="ARBA" id="ARBA00023239"/>
    </source>
</evidence>
<keyword evidence="6 8" id="KW-0627">Porphyrin biosynthesis</keyword>
<dbReference type="Pfam" id="PF00762">
    <property type="entry name" value="Ferrochelatase"/>
    <property type="match status" value="1"/>
</dbReference>
<evidence type="ECO:0000313" key="10">
    <source>
        <dbReference type="Proteomes" id="UP000008311"/>
    </source>
</evidence>
<dbReference type="EC" id="4.98.1.1" evidence="8"/>
<dbReference type="CDD" id="cd00419">
    <property type="entry name" value="Ferrochelatase_C"/>
    <property type="match status" value="1"/>
</dbReference>
<dbReference type="PANTHER" id="PTHR11108:SF1">
    <property type="entry name" value="FERROCHELATASE, MITOCHONDRIAL"/>
    <property type="match status" value="1"/>
</dbReference>
<evidence type="ECO:0000256" key="1">
    <source>
        <dbReference type="ARBA" id="ARBA00004943"/>
    </source>
</evidence>
<dbReference type="GO" id="GO:0005739">
    <property type="term" value="C:mitochondrion"/>
    <property type="evidence" value="ECO:0000318"/>
    <property type="project" value="GO_Central"/>
</dbReference>
<dbReference type="InterPro" id="IPR019772">
    <property type="entry name" value="Ferrochelatase_AS"/>
</dbReference>
<dbReference type="InterPro" id="IPR001015">
    <property type="entry name" value="Ferrochelatase"/>
</dbReference>
<keyword evidence="8" id="KW-0150">Chloroplast</keyword>
<dbReference type="Proteomes" id="UP000008311">
    <property type="component" value="Unassembled WGS sequence"/>
</dbReference>
<protein>
    <recommendedName>
        <fullName evidence="8">Ferrochelatase</fullName>
        <ecNumber evidence="8">4.98.1.1</ecNumber>
    </recommendedName>
</protein>
<gene>
    <name evidence="9" type="ORF">RCOM_2076940</name>
</gene>